<proteinExistence type="predicted"/>
<feature type="compositionally biased region" description="Basic and acidic residues" evidence="1">
    <location>
        <begin position="65"/>
        <end position="77"/>
    </location>
</feature>
<feature type="transmembrane region" description="Helical" evidence="2">
    <location>
        <begin position="26"/>
        <end position="47"/>
    </location>
</feature>
<accession>A0A1I4HAZ4</accession>
<protein>
    <submittedName>
        <fullName evidence="3">Uncharacterized protein</fullName>
    </submittedName>
</protein>
<evidence type="ECO:0000256" key="1">
    <source>
        <dbReference type="SAM" id="MobiDB-lite"/>
    </source>
</evidence>
<organism evidence="3 4">
    <name type="scientific">Methylorubrum salsuginis</name>
    <dbReference type="NCBI Taxonomy" id="414703"/>
    <lineage>
        <taxon>Bacteria</taxon>
        <taxon>Pseudomonadati</taxon>
        <taxon>Pseudomonadota</taxon>
        <taxon>Alphaproteobacteria</taxon>
        <taxon>Hyphomicrobiales</taxon>
        <taxon>Methylobacteriaceae</taxon>
        <taxon>Methylorubrum</taxon>
    </lineage>
</organism>
<reference evidence="4" key="1">
    <citation type="submission" date="2016-10" db="EMBL/GenBank/DDBJ databases">
        <authorList>
            <person name="Varghese N."/>
            <person name="Submissions S."/>
        </authorList>
    </citation>
    <scope>NUCLEOTIDE SEQUENCE [LARGE SCALE GENOMIC DNA]</scope>
    <source>
        <strain evidence="4">CGMCC 1.6474</strain>
    </source>
</reference>
<gene>
    <name evidence="3" type="ORF">SAMN04488125_1143</name>
</gene>
<sequence>MLCLAVAAADVATIGGHPLRRWGSGAAVFLWFDGAMLALAALFAVAARKVSAHAPAAPRQSRTVGPEDRSRLPGERA</sequence>
<dbReference type="AlphaFoldDB" id="A0A1I4HAZ4"/>
<keyword evidence="4" id="KW-1185">Reference proteome</keyword>
<feature type="region of interest" description="Disordered" evidence="1">
    <location>
        <begin position="53"/>
        <end position="77"/>
    </location>
</feature>
<dbReference type="STRING" id="414703.SAMN04488125_1143"/>
<evidence type="ECO:0000313" key="3">
    <source>
        <dbReference type="EMBL" id="SFL38616.1"/>
    </source>
</evidence>
<dbReference type="EMBL" id="FOSV01000014">
    <property type="protein sequence ID" value="SFL38616.1"/>
    <property type="molecule type" value="Genomic_DNA"/>
</dbReference>
<name>A0A1I4HAZ4_9HYPH</name>
<keyword evidence="2" id="KW-1133">Transmembrane helix</keyword>
<evidence type="ECO:0000256" key="2">
    <source>
        <dbReference type="SAM" id="Phobius"/>
    </source>
</evidence>
<evidence type="ECO:0000313" key="4">
    <source>
        <dbReference type="Proteomes" id="UP000198804"/>
    </source>
</evidence>
<keyword evidence="2" id="KW-0812">Transmembrane</keyword>
<keyword evidence="2" id="KW-0472">Membrane</keyword>
<dbReference type="Proteomes" id="UP000198804">
    <property type="component" value="Unassembled WGS sequence"/>
</dbReference>